<dbReference type="Pfam" id="PF21708">
    <property type="entry name" value="Glyco_hydro_59_C"/>
    <property type="match status" value="1"/>
</dbReference>
<evidence type="ECO:0000259" key="10">
    <source>
        <dbReference type="Pfam" id="PF07532"/>
    </source>
</evidence>
<evidence type="ECO:0000313" key="12">
    <source>
        <dbReference type="EMBL" id="QOR70567.1"/>
    </source>
</evidence>
<evidence type="ECO:0000259" key="9">
    <source>
        <dbReference type="Pfam" id="PF07523"/>
    </source>
</evidence>
<evidence type="ECO:0000256" key="6">
    <source>
        <dbReference type="SAM" id="Phobius"/>
    </source>
</evidence>
<dbReference type="PROSITE" id="PS51318">
    <property type="entry name" value="TAT"/>
    <property type="match status" value="1"/>
</dbReference>
<accession>A0A7M1SU49</accession>
<keyword evidence="3" id="KW-0732">Signal</keyword>
<reference evidence="12 13" key="1">
    <citation type="submission" date="2020-10" db="EMBL/GenBank/DDBJ databases">
        <title>Haloactinobacterium sp. RN3S43, a bacterium isolated from saline soil.</title>
        <authorList>
            <person name="Sun J.-Q."/>
        </authorList>
    </citation>
    <scope>NUCLEOTIDE SEQUENCE [LARGE SCALE GENOMIC DNA]</scope>
    <source>
        <strain evidence="12 13">RN3S43</strain>
    </source>
</reference>
<dbReference type="GO" id="GO:0006683">
    <property type="term" value="P:galactosylceramide catabolic process"/>
    <property type="evidence" value="ECO:0007669"/>
    <property type="project" value="InterPro"/>
</dbReference>
<keyword evidence="2" id="KW-0964">Secreted</keyword>
<feature type="domain" description="Bacterial Ig-like" evidence="10">
    <location>
        <begin position="1286"/>
        <end position="1337"/>
    </location>
</feature>
<evidence type="ECO:0000256" key="3">
    <source>
        <dbReference type="ARBA" id="ARBA00022729"/>
    </source>
</evidence>
<dbReference type="InterPro" id="IPR049161">
    <property type="entry name" value="GH59_cat"/>
</dbReference>
<feature type="compositionally biased region" description="Low complexity" evidence="5">
    <location>
        <begin position="1622"/>
        <end position="1675"/>
    </location>
</feature>
<dbReference type="InterPro" id="IPR049162">
    <property type="entry name" value="GH59_C"/>
</dbReference>
<proteinExistence type="predicted"/>
<dbReference type="Pfam" id="PF07532">
    <property type="entry name" value="Big_4"/>
    <property type="match status" value="1"/>
</dbReference>
<dbReference type="Gene3D" id="2.60.120.560">
    <property type="entry name" value="Exo-inulinase, domain 1"/>
    <property type="match status" value="1"/>
</dbReference>
<keyword evidence="6" id="KW-0472">Membrane</keyword>
<evidence type="ECO:0000259" key="8">
    <source>
        <dbReference type="Pfam" id="PF02057"/>
    </source>
</evidence>
<organism evidence="12 13">
    <name type="scientific">Ruania alkalisoli</name>
    <dbReference type="NCBI Taxonomy" id="2779775"/>
    <lineage>
        <taxon>Bacteria</taxon>
        <taxon>Bacillati</taxon>
        <taxon>Actinomycetota</taxon>
        <taxon>Actinomycetes</taxon>
        <taxon>Micrococcales</taxon>
        <taxon>Ruaniaceae</taxon>
        <taxon>Ruania</taxon>
    </lineage>
</organism>
<dbReference type="GO" id="GO:0016020">
    <property type="term" value="C:membrane"/>
    <property type="evidence" value="ECO:0007669"/>
    <property type="project" value="GOC"/>
</dbReference>
<dbReference type="Pfam" id="PF00746">
    <property type="entry name" value="Gram_pos_anchor"/>
    <property type="match status" value="1"/>
</dbReference>
<gene>
    <name evidence="12" type="ORF">IM660_18605</name>
</gene>
<dbReference type="SUPFAM" id="SSF51445">
    <property type="entry name" value="(Trans)glycosidases"/>
    <property type="match status" value="1"/>
</dbReference>
<evidence type="ECO:0000256" key="1">
    <source>
        <dbReference type="ARBA" id="ARBA00022512"/>
    </source>
</evidence>
<dbReference type="InterPro" id="IPR017853">
    <property type="entry name" value="GH"/>
</dbReference>
<name>A0A7M1SU49_9MICO</name>
<evidence type="ECO:0000313" key="13">
    <source>
        <dbReference type="Proteomes" id="UP000593758"/>
    </source>
</evidence>
<evidence type="ECO:0000256" key="4">
    <source>
        <dbReference type="ARBA" id="ARBA00023088"/>
    </source>
</evidence>
<feature type="domain" description="Ig-like" evidence="9">
    <location>
        <begin position="1545"/>
        <end position="1619"/>
    </location>
</feature>
<dbReference type="KEGG" id="halt:IM660_18605"/>
<dbReference type="Proteomes" id="UP000593758">
    <property type="component" value="Chromosome"/>
</dbReference>
<dbReference type="InterPro" id="IPR001286">
    <property type="entry name" value="Glyco_hydro_59"/>
</dbReference>
<dbReference type="Gene3D" id="2.60.40.1180">
    <property type="entry name" value="Golgi alpha-mannosidase II"/>
    <property type="match status" value="1"/>
</dbReference>
<dbReference type="GO" id="GO:0004336">
    <property type="term" value="F:galactosylceramidase activity"/>
    <property type="evidence" value="ECO:0007669"/>
    <property type="project" value="InterPro"/>
</dbReference>
<dbReference type="Pfam" id="PF02057">
    <property type="entry name" value="Glyco_hydro_59"/>
    <property type="match status" value="1"/>
</dbReference>
<dbReference type="EMBL" id="CP063169">
    <property type="protein sequence ID" value="QOR70567.1"/>
    <property type="molecule type" value="Genomic_DNA"/>
</dbReference>
<dbReference type="Gene3D" id="3.20.20.80">
    <property type="entry name" value="Glycosidases"/>
    <property type="match status" value="1"/>
</dbReference>
<dbReference type="InterPro" id="IPR013780">
    <property type="entry name" value="Glyco_hydro_b"/>
</dbReference>
<dbReference type="InterPro" id="IPR011081">
    <property type="entry name" value="Big_4"/>
</dbReference>
<dbReference type="Gene3D" id="2.60.120.260">
    <property type="entry name" value="Galactose-binding domain-like"/>
    <property type="match status" value="1"/>
</dbReference>
<feature type="domain" description="Glycosyl hydrolase family 59 catalytic" evidence="8">
    <location>
        <begin position="358"/>
        <end position="693"/>
    </location>
</feature>
<dbReference type="NCBIfam" id="TIGR01167">
    <property type="entry name" value="LPXTG_anchor"/>
    <property type="match status" value="1"/>
</dbReference>
<evidence type="ECO:0000256" key="2">
    <source>
        <dbReference type="ARBA" id="ARBA00022525"/>
    </source>
</evidence>
<dbReference type="GO" id="GO:0005764">
    <property type="term" value="C:lysosome"/>
    <property type="evidence" value="ECO:0007669"/>
    <property type="project" value="TreeGrafter"/>
</dbReference>
<feature type="region of interest" description="Disordered" evidence="5">
    <location>
        <begin position="1"/>
        <end position="30"/>
    </location>
</feature>
<evidence type="ECO:0000259" key="7">
    <source>
        <dbReference type="Pfam" id="PF00746"/>
    </source>
</evidence>
<keyword evidence="13" id="KW-1185">Reference proteome</keyword>
<feature type="domain" description="Gram-positive cocci surface proteins LPxTG" evidence="7">
    <location>
        <begin position="1675"/>
        <end position="1712"/>
    </location>
</feature>
<dbReference type="Pfam" id="PF07523">
    <property type="entry name" value="Big_3"/>
    <property type="match status" value="1"/>
</dbReference>
<feature type="domain" description="Glycosyl hydrolase family 59 C-terminal lectin" evidence="11">
    <location>
        <begin position="901"/>
        <end position="1069"/>
    </location>
</feature>
<dbReference type="PANTHER" id="PTHR15172">
    <property type="entry name" value="GALACTOCEREBROSIDASE"/>
    <property type="match status" value="1"/>
</dbReference>
<sequence length="1714" mass="181448">MHSMSSAGTPIPGAAPARSGQTSRTRRRRATGAAGLLAGALVTGSALVAAPAAAEPFDPVSAAAHLGAATSAGTSLPESVSDGTTDHDVTWDIDADTFALPYSTVEVSGTANGEAVTAVVEVIPPAEHPLAYFVDAGHAGDAQDRWYSAGSVDSRAYTAIETLTPLQNETPDQRFADGTTWGYTYEVPTDYKLSVPGGDPASGTDLSSFDKFELGARTNSDHLTYRLDLTPGTYTLTSGFYEFYAGQDRYRQMDPTLTYQLDGETASQTLDRVAMSTSAGAAEPIQDTSAFTIPEGASETSLTYQQSGGEAPVLSWFAIAEGDAEEILESALDSAPDYVDVTIDAADIAADNVNGLTFKGFGTLSANSTSAVLLDYKAEHPEAYAELIRILFGGENPIMNHVKIEMGNDRNNSTGPDVATMRTEDEPANVTRHPGFQLAADALAVNPDLQVSILRWNAPAWVENNDDIYTWYKNTILAAYREYGYMVDYVNPGVNEHSADLSWTEEFADRVSTDTTGYISDDPALAGFRDGEAELFAQIQTVISDEVGVGTFGDEIMADADLREAVDVAAYHYSPNDDSNGNFTRLADEFDMQVWNSEAQATFSNTAFRPNNNTADPTVAGTGIGGHISSLEMANTIVKGFVNSRRSHFIYQPAIGSFYEGGQYSFKELVSARDPWSGWMHYDGGLAVLQHFSSFAVTGWENEDNTAGIWRAVPEASSSGATGTNPVVGRNGEPNYLTLAAPDSSDFSTVIVNDSEKTLTYRLNPEGFGLDGAPLAVWETRAAEDGEAFNAHYKQHVGDVTPDGGAYVVEVAPFSMTTVTSLDVTGDEGWTTPLPVEGERTVLDAGLDSGEGVLWSDDFDYTERTIPQLTAEGQVSTQTDPFVEARGGETGAIPLFTWDRNGAFEAYLDGEEWVLRQQLDTEETGVGGAWNGGDPITAIGDRRWTNYRATVDVRFERETTDGNYAAIGARSSGGDNSQSLNTTPYVLRLDRDGDWQLVRMGSVTASGSIGDIGTEWHELSLQVAGDQITGWIDGEQVVDWTDPAPIGSGWVDLASGFHHTQFDNLSIEQAESYLPYYGEYLDNLEMTDLSDPPATQLAYSGSWNHAVSGSMYEYQRSTSRTSEAGASVAYTFTGSGLDVLGSNDGSARLEVRVDGELVEPAARTQASGQFEQTYVLRGLAHGEHTVSLEVLSGSLTVDAVAIHDGVPSVPADVTQLAEVLEAAEQIERTDDFTDAGWEALQNAIASAQQAVTDPAGYGLDAEGAAQLADRLRAGSAPLWDQIVSVEDVRVATLVGVQPELPETVAVTLDDESTREIAVEWPADVVVSEAWASVTVAGQYGGATIPAFVEVIPSGVVAFADINGTEGGSLGYASPSYEVISDSATLVNETPDQPFDGTWGHAGQNAGGASEVNFKGIVPGEYSKLTTTGMYTSNAEGSQLSYTFTLPAGEYEVAAGSHSWWPDWARTSDVVLSYDGEDHVVDSVTLDQGSPSALLTYAVELEADGPVTLTLRNTSSQSPMLSWVGVARAEPTLTGIEVTSLPDRVEYIQGEELDLTGLEVTASYSDGVQTVLDNDALAVTGYDPDTLGVQTLGVLYTETAPPLHTRAVGDVASTSFEVTVLEASDGSDGSDSGADGSDAGSDSGADGSDGSDAGADGAGASDGPDASSDGDQASDPPGEDQLPSTGATVGAIVTLALALLVAGALLFMRRHRRIS</sequence>
<dbReference type="InterPro" id="IPR019931">
    <property type="entry name" value="LPXTG_anchor"/>
</dbReference>
<evidence type="ECO:0000256" key="5">
    <source>
        <dbReference type="SAM" id="MobiDB-lite"/>
    </source>
</evidence>
<dbReference type="Gene3D" id="2.60.40.3630">
    <property type="match status" value="1"/>
</dbReference>
<keyword evidence="4" id="KW-0572">Peptidoglycan-anchor</keyword>
<keyword evidence="6" id="KW-1133">Transmembrane helix</keyword>
<dbReference type="RefSeq" id="WP_193497242.1">
    <property type="nucleotide sequence ID" value="NZ_CP063169.1"/>
</dbReference>
<keyword evidence="6" id="KW-0812">Transmembrane</keyword>
<protein>
    <submittedName>
        <fullName evidence="12">Bacterial Ig-like domain-containing protein</fullName>
    </submittedName>
</protein>
<feature type="region of interest" description="Disordered" evidence="5">
    <location>
        <begin position="1622"/>
        <end position="1684"/>
    </location>
</feature>
<feature type="transmembrane region" description="Helical" evidence="6">
    <location>
        <begin position="1686"/>
        <end position="1707"/>
    </location>
</feature>
<dbReference type="PANTHER" id="PTHR15172:SF1">
    <property type="entry name" value="GALACTOCEREBROSIDASE"/>
    <property type="match status" value="1"/>
</dbReference>
<dbReference type="InterPro" id="IPR006311">
    <property type="entry name" value="TAT_signal"/>
</dbReference>
<dbReference type="InterPro" id="IPR022038">
    <property type="entry name" value="Ig-like_bact"/>
</dbReference>
<keyword evidence="1" id="KW-0134">Cell wall</keyword>
<evidence type="ECO:0000259" key="11">
    <source>
        <dbReference type="Pfam" id="PF21708"/>
    </source>
</evidence>